<reference evidence="4 6" key="2">
    <citation type="submission" date="2019-02" db="EMBL/GenBank/DDBJ databases">
        <title>Genomic Encyclopedia of Type Strains, Phase IV (KMG-IV): sequencing the most valuable type-strain genomes for metagenomic binning, comparative biology and taxonomic classification.</title>
        <authorList>
            <person name="Goeker M."/>
        </authorList>
    </citation>
    <scope>NUCLEOTIDE SEQUENCE [LARGE SCALE GENOMIC DNA]</scope>
    <source>
        <strain evidence="4 6">DSM 16618</strain>
    </source>
</reference>
<feature type="signal peptide" evidence="2">
    <location>
        <begin position="1"/>
        <end position="26"/>
    </location>
</feature>
<dbReference type="AlphaFoldDB" id="A0A171KQ05"/>
<evidence type="ECO:0000256" key="2">
    <source>
        <dbReference type="SAM" id="SignalP"/>
    </source>
</evidence>
<dbReference type="RefSeq" id="WP_068373122.1">
    <property type="nucleotide sequence ID" value="NZ_CBCSEB010000003.1"/>
</dbReference>
<evidence type="ECO:0000313" key="3">
    <source>
        <dbReference type="EMBL" id="KKO70972.1"/>
    </source>
</evidence>
<name>A0A171KQ05_9BURK</name>
<accession>A0A171KQ05</accession>
<evidence type="ECO:0000256" key="1">
    <source>
        <dbReference type="ARBA" id="ARBA00004442"/>
    </source>
</evidence>
<comment type="caution">
    <text evidence="3">The sequence shown here is derived from an EMBL/GenBank/DDBJ whole genome shotgun (WGS) entry which is preliminary data.</text>
</comment>
<dbReference type="GeneID" id="99728116"/>
<dbReference type="EMBL" id="SGWZ01000001">
    <property type="protein sequence ID" value="RZS73188.1"/>
    <property type="molecule type" value="Genomic_DNA"/>
</dbReference>
<dbReference type="OrthoDB" id="9807574at2"/>
<dbReference type="Proteomes" id="UP000078084">
    <property type="component" value="Unassembled WGS sequence"/>
</dbReference>
<organism evidence="3 5">
    <name type="scientific">Kerstersia gyiorum</name>
    <dbReference type="NCBI Taxonomy" id="206506"/>
    <lineage>
        <taxon>Bacteria</taxon>
        <taxon>Pseudomonadati</taxon>
        <taxon>Pseudomonadota</taxon>
        <taxon>Betaproteobacteria</taxon>
        <taxon>Burkholderiales</taxon>
        <taxon>Alcaligenaceae</taxon>
        <taxon>Kerstersia</taxon>
    </lineage>
</organism>
<dbReference type="GO" id="GO:0009279">
    <property type="term" value="C:cell outer membrane"/>
    <property type="evidence" value="ECO:0007669"/>
    <property type="project" value="UniProtKB-SubCell"/>
</dbReference>
<dbReference type="PANTHER" id="PTHR36920">
    <property type="match status" value="1"/>
</dbReference>
<evidence type="ECO:0000313" key="6">
    <source>
        <dbReference type="Proteomes" id="UP000292039"/>
    </source>
</evidence>
<protein>
    <submittedName>
        <fullName evidence="3 4">Membrane protein</fullName>
    </submittedName>
</protein>
<dbReference type="Pfam" id="PF03922">
    <property type="entry name" value="OmpW"/>
    <property type="match status" value="1"/>
</dbReference>
<dbReference type="InterPro" id="IPR005618">
    <property type="entry name" value="OMPW"/>
</dbReference>
<dbReference type="Gene3D" id="2.40.160.20">
    <property type="match status" value="1"/>
</dbReference>
<gene>
    <name evidence="3" type="ORF">AAV32_13320</name>
    <name evidence="4" type="ORF">EV679_0377</name>
</gene>
<dbReference type="Proteomes" id="UP000292039">
    <property type="component" value="Unassembled WGS sequence"/>
</dbReference>
<dbReference type="InterPro" id="IPR011250">
    <property type="entry name" value="OMP/PagP_B-barrel"/>
</dbReference>
<dbReference type="SUPFAM" id="SSF56925">
    <property type="entry name" value="OMPA-like"/>
    <property type="match status" value="1"/>
</dbReference>
<dbReference type="STRING" id="206506.AAV32_13320"/>
<proteinExistence type="predicted"/>
<sequence>MSIRTLKPMAALLLGAGLLASPLAHAYEEGDWLLKVGVSHVHPKSNNGDILDGAAKLNVGNSTRPSFSVTYMATRNIGVELLGAIPFSHDINADGAVNGYIGKTKHLPPTLSLQWHFLPDSTVQPYVGVGLNYTTFFDTKARGDIAGNKLRLSDSWGVAAQVGVDVALDKNWFINADVRYIDISSNVKLNGEKIGKAKIDPWVGTIAVGYRF</sequence>
<feature type="chain" id="PRO_5036007453" evidence="2">
    <location>
        <begin position="27"/>
        <end position="212"/>
    </location>
</feature>
<dbReference type="PANTHER" id="PTHR36920:SF1">
    <property type="entry name" value="OUTER MEMBRANE PROTEIN W"/>
    <property type="match status" value="1"/>
</dbReference>
<dbReference type="GO" id="GO:0055085">
    <property type="term" value="P:transmembrane transport"/>
    <property type="evidence" value="ECO:0007669"/>
    <property type="project" value="TreeGrafter"/>
</dbReference>
<dbReference type="PATRIC" id="fig|206506.3.peg.2829"/>
<keyword evidence="2" id="KW-0732">Signal</keyword>
<comment type="subcellular location">
    <subcellularLocation>
        <location evidence="1">Cell outer membrane</location>
    </subcellularLocation>
</comment>
<keyword evidence="5" id="KW-1185">Reference proteome</keyword>
<evidence type="ECO:0000313" key="4">
    <source>
        <dbReference type="EMBL" id="RZS73188.1"/>
    </source>
</evidence>
<evidence type="ECO:0000313" key="5">
    <source>
        <dbReference type="Proteomes" id="UP000078084"/>
    </source>
</evidence>
<reference evidence="3 5" key="1">
    <citation type="submission" date="2015-04" db="EMBL/GenBank/DDBJ databases">
        <title>Genome sequence of Kerstersia gyiorum CG1.</title>
        <authorList>
            <person name="Greninger A.L."/>
            <person name="Kozyreva V."/>
            <person name="Chaturvedi V."/>
        </authorList>
    </citation>
    <scope>NUCLEOTIDE SEQUENCE [LARGE SCALE GENOMIC DNA]</scope>
    <source>
        <strain evidence="3 5">CG1</strain>
    </source>
</reference>
<dbReference type="EMBL" id="LBNE01000010">
    <property type="protein sequence ID" value="KKO70972.1"/>
    <property type="molecule type" value="Genomic_DNA"/>
</dbReference>